<organism evidence="2 3">
    <name type="scientific">Kockovaella imperatae</name>
    <dbReference type="NCBI Taxonomy" id="4999"/>
    <lineage>
        <taxon>Eukaryota</taxon>
        <taxon>Fungi</taxon>
        <taxon>Dikarya</taxon>
        <taxon>Basidiomycota</taxon>
        <taxon>Agaricomycotina</taxon>
        <taxon>Tremellomycetes</taxon>
        <taxon>Tremellales</taxon>
        <taxon>Cuniculitremaceae</taxon>
        <taxon>Kockovaella</taxon>
    </lineage>
</organism>
<keyword evidence="1" id="KW-0812">Transmembrane</keyword>
<keyword evidence="3" id="KW-1185">Reference proteome</keyword>
<evidence type="ECO:0000313" key="3">
    <source>
        <dbReference type="Proteomes" id="UP000193218"/>
    </source>
</evidence>
<dbReference type="AlphaFoldDB" id="A0A1Y1U9R1"/>
<dbReference type="InParanoid" id="A0A1Y1U9R1"/>
<dbReference type="GeneID" id="33561007"/>
<proteinExistence type="predicted"/>
<name>A0A1Y1U9R1_9TREE</name>
<comment type="caution">
    <text evidence="2">The sequence shown here is derived from an EMBL/GenBank/DDBJ whole genome shotgun (WGS) entry which is preliminary data.</text>
</comment>
<dbReference type="EMBL" id="NBSH01000015">
    <property type="protein sequence ID" value="ORX34246.1"/>
    <property type="molecule type" value="Genomic_DNA"/>
</dbReference>
<protein>
    <submittedName>
        <fullName evidence="2">Uncharacterized protein</fullName>
    </submittedName>
</protein>
<feature type="transmembrane region" description="Helical" evidence="1">
    <location>
        <begin position="109"/>
        <end position="128"/>
    </location>
</feature>
<keyword evidence="1" id="KW-1133">Transmembrane helix</keyword>
<gene>
    <name evidence="2" type="ORF">BD324DRAFT_683673</name>
</gene>
<evidence type="ECO:0000256" key="1">
    <source>
        <dbReference type="SAM" id="Phobius"/>
    </source>
</evidence>
<keyword evidence="1" id="KW-0472">Membrane</keyword>
<sequence length="129" mass="13910">MSAFITGNVPDHSNLSIPLYNCWSNDTRLSMACCGIAAGYYNESTKYCKEAPPNTASAQVFQYLSLEYRTCIETVMLFNSTYSSAMYACNQSVVSDTCTGAAALSITRVGYSGLVVILLLLASILCVIP</sequence>
<dbReference type="RefSeq" id="XP_021868524.1">
    <property type="nucleotide sequence ID" value="XM_022019198.1"/>
</dbReference>
<dbReference type="Proteomes" id="UP000193218">
    <property type="component" value="Unassembled WGS sequence"/>
</dbReference>
<reference evidence="2 3" key="1">
    <citation type="submission" date="2017-03" db="EMBL/GenBank/DDBJ databases">
        <title>Widespread Adenine N6-methylation of Active Genes in Fungi.</title>
        <authorList>
            <consortium name="DOE Joint Genome Institute"/>
            <person name="Mondo S.J."/>
            <person name="Dannebaum R.O."/>
            <person name="Kuo R.C."/>
            <person name="Louie K.B."/>
            <person name="Bewick A.J."/>
            <person name="Labutti K."/>
            <person name="Haridas S."/>
            <person name="Kuo A."/>
            <person name="Salamov A."/>
            <person name="Ahrendt S.R."/>
            <person name="Lau R."/>
            <person name="Bowen B.P."/>
            <person name="Lipzen A."/>
            <person name="Sullivan W."/>
            <person name="Andreopoulos W.B."/>
            <person name="Clum A."/>
            <person name="Lindquist E."/>
            <person name="Daum C."/>
            <person name="Northen T.R."/>
            <person name="Ramamoorthy G."/>
            <person name="Schmitz R.J."/>
            <person name="Gryganskyi A."/>
            <person name="Culley D."/>
            <person name="Magnuson J."/>
            <person name="James T.Y."/>
            <person name="O'Malley M.A."/>
            <person name="Stajich J.E."/>
            <person name="Spatafora J.W."/>
            <person name="Visel A."/>
            <person name="Grigoriev I.V."/>
        </authorList>
    </citation>
    <scope>NUCLEOTIDE SEQUENCE [LARGE SCALE GENOMIC DNA]</scope>
    <source>
        <strain evidence="2 3">NRRL Y-17943</strain>
    </source>
</reference>
<evidence type="ECO:0000313" key="2">
    <source>
        <dbReference type="EMBL" id="ORX34246.1"/>
    </source>
</evidence>
<accession>A0A1Y1U9R1</accession>